<dbReference type="GeneID" id="81431908"/>
<proteinExistence type="predicted"/>
<sequence>MDSETYGDSDGNIGNGEKHNRFDRSMADLKKFLTKSMMEACKLDACMDLFLIELNVIRGSANGYPDPEGWYTGPELPESTQFENIHEERLNRAAVKLEKDINCLLPGFLDSKTAIGILHQKKVRGKLQERWKQLRGDLTLYSPDFGKQWLHDSHKSLLNAAVSKYQRQAEDTGQHSEPPKLSQLAFEKACRQLEESISGEKASATFACGGLLLQPVTSYASTLLHGCHNKEKLRATIYYLIPPPTTLSQWDF</sequence>
<feature type="region of interest" description="Disordered" evidence="1">
    <location>
        <begin position="1"/>
        <end position="20"/>
    </location>
</feature>
<gene>
    <name evidence="2" type="ORF">N7482_010608</name>
</gene>
<accession>A0A9W9LD41</accession>
<dbReference type="EMBL" id="JAPQKN010000008">
    <property type="protein sequence ID" value="KAJ5151356.1"/>
    <property type="molecule type" value="Genomic_DNA"/>
</dbReference>
<comment type="caution">
    <text evidence="2">The sequence shown here is derived from an EMBL/GenBank/DDBJ whole genome shotgun (WGS) entry which is preliminary data.</text>
</comment>
<reference evidence="2" key="2">
    <citation type="journal article" date="2023" name="IMA Fungus">
        <title>Comparative genomic study of the Penicillium genus elucidates a diverse pangenome and 15 lateral gene transfer events.</title>
        <authorList>
            <person name="Petersen C."/>
            <person name="Sorensen T."/>
            <person name="Nielsen M.R."/>
            <person name="Sondergaard T.E."/>
            <person name="Sorensen J.L."/>
            <person name="Fitzpatrick D.A."/>
            <person name="Frisvad J.C."/>
            <person name="Nielsen K.L."/>
        </authorList>
    </citation>
    <scope>NUCLEOTIDE SEQUENCE</scope>
    <source>
        <strain evidence="2">IBT 26290</strain>
    </source>
</reference>
<evidence type="ECO:0000256" key="1">
    <source>
        <dbReference type="SAM" id="MobiDB-lite"/>
    </source>
</evidence>
<dbReference type="RefSeq" id="XP_056538689.1">
    <property type="nucleotide sequence ID" value="XM_056692732.1"/>
</dbReference>
<dbReference type="AlphaFoldDB" id="A0A9W9LD41"/>
<evidence type="ECO:0000313" key="2">
    <source>
        <dbReference type="EMBL" id="KAJ5151356.1"/>
    </source>
</evidence>
<keyword evidence="3" id="KW-1185">Reference proteome</keyword>
<organism evidence="2 3">
    <name type="scientific">Penicillium canariense</name>
    <dbReference type="NCBI Taxonomy" id="189055"/>
    <lineage>
        <taxon>Eukaryota</taxon>
        <taxon>Fungi</taxon>
        <taxon>Dikarya</taxon>
        <taxon>Ascomycota</taxon>
        <taxon>Pezizomycotina</taxon>
        <taxon>Eurotiomycetes</taxon>
        <taxon>Eurotiomycetidae</taxon>
        <taxon>Eurotiales</taxon>
        <taxon>Aspergillaceae</taxon>
        <taxon>Penicillium</taxon>
    </lineage>
</organism>
<name>A0A9W9LD41_9EURO</name>
<evidence type="ECO:0000313" key="3">
    <source>
        <dbReference type="Proteomes" id="UP001149163"/>
    </source>
</evidence>
<reference evidence="2" key="1">
    <citation type="submission" date="2022-11" db="EMBL/GenBank/DDBJ databases">
        <authorList>
            <person name="Petersen C."/>
        </authorList>
    </citation>
    <scope>NUCLEOTIDE SEQUENCE</scope>
    <source>
        <strain evidence="2">IBT 26290</strain>
    </source>
</reference>
<protein>
    <submittedName>
        <fullName evidence="2">Uncharacterized protein</fullName>
    </submittedName>
</protein>
<dbReference type="Proteomes" id="UP001149163">
    <property type="component" value="Unassembled WGS sequence"/>
</dbReference>